<dbReference type="InterPro" id="IPR019853">
    <property type="entry name" value="GldB-like"/>
</dbReference>
<feature type="signal peptide" evidence="1">
    <location>
        <begin position="1"/>
        <end position="23"/>
    </location>
</feature>
<accession>A0ABX7IBF1</accession>
<evidence type="ECO:0000313" key="3">
    <source>
        <dbReference type="Proteomes" id="UP000612680"/>
    </source>
</evidence>
<dbReference type="PROSITE" id="PS51257">
    <property type="entry name" value="PROKAR_LIPOPROTEIN"/>
    <property type="match status" value="1"/>
</dbReference>
<keyword evidence="1" id="KW-0732">Signal</keyword>
<keyword evidence="3" id="KW-1185">Reference proteome</keyword>
<dbReference type="EMBL" id="CP056775">
    <property type="protein sequence ID" value="QRR03043.1"/>
    <property type="molecule type" value="Genomic_DNA"/>
</dbReference>
<evidence type="ECO:0000313" key="2">
    <source>
        <dbReference type="EMBL" id="QRR03043.1"/>
    </source>
</evidence>
<evidence type="ECO:0000256" key="1">
    <source>
        <dbReference type="SAM" id="SignalP"/>
    </source>
</evidence>
<reference evidence="2 3" key="1">
    <citation type="submission" date="2020-06" db="EMBL/GenBank/DDBJ databases">
        <title>Dyadobacter sandarakinus sp. nov., isolated from the soil of the Arctic Yellow River Station.</title>
        <authorList>
            <person name="Zhang Y."/>
            <person name="Peng F."/>
        </authorList>
    </citation>
    <scope>NUCLEOTIDE SEQUENCE [LARGE SCALE GENOMIC DNA]</scope>
    <source>
        <strain evidence="2 3">Q3-56</strain>
    </source>
</reference>
<protein>
    <submittedName>
        <fullName evidence="2">Gliding motility protein</fullName>
    </submittedName>
</protein>
<proteinExistence type="predicted"/>
<organism evidence="2 3">
    <name type="scientific">Dyadobacter sandarakinus</name>
    <dbReference type="NCBI Taxonomy" id="2747268"/>
    <lineage>
        <taxon>Bacteria</taxon>
        <taxon>Pseudomonadati</taxon>
        <taxon>Bacteroidota</taxon>
        <taxon>Cytophagia</taxon>
        <taxon>Cytophagales</taxon>
        <taxon>Spirosomataceae</taxon>
        <taxon>Dyadobacter</taxon>
    </lineage>
</organism>
<dbReference type="Proteomes" id="UP000612680">
    <property type="component" value="Chromosome"/>
</dbReference>
<feature type="chain" id="PRO_5046248041" evidence="1">
    <location>
        <begin position="24"/>
        <end position="337"/>
    </location>
</feature>
<sequence>MSIRFLQFAWLILLILALGSCQTDQKSEAAMEDVEVNVNYQNLDTVLYACKSVAEVQNFLDKHPHLGKVYFAHAPVPPNQLAQHLFGIMQNPGFRQFASQLDSLIGDREANIIRPFTNAFKHVKSYYPNFQAPRIELIATGFTGDDLYISDSLMIVGLDYFGGPAALYRPNVFDYQLRRYQKEYIVPSAMFFVSDRYNRLDPADRTLLADMVAYGKGYEFVKQVMPDTPDSLIVGYSEENLKRTYNSQRDIWAYLVSSKLIYENSDLKKRKFIEERPFTTEIGEKVPGAIGRWVGWRIVSKYMAGHPDVKLPELMQMEKPALLLQESGYNGELDEEE</sequence>
<name>A0ABX7IBF1_9BACT</name>
<dbReference type="Pfam" id="PF25594">
    <property type="entry name" value="GldB_lipo"/>
    <property type="match status" value="1"/>
</dbReference>
<gene>
    <name evidence="2" type="ORF">HWI92_20080</name>
</gene>
<dbReference type="RefSeq" id="WP_204658602.1">
    <property type="nucleotide sequence ID" value="NZ_CP056775.1"/>
</dbReference>